<proteinExistence type="predicted"/>
<feature type="domain" description="RING-type" evidence="3">
    <location>
        <begin position="34"/>
        <end position="99"/>
    </location>
</feature>
<dbReference type="Pfam" id="PF13639">
    <property type="entry name" value="zf-RING_2"/>
    <property type="match status" value="1"/>
</dbReference>
<comment type="caution">
    <text evidence="4">The sequence shown here is derived from an EMBL/GenBank/DDBJ whole genome shotgun (WGS) entry which is preliminary data.</text>
</comment>
<dbReference type="PROSITE" id="PS50089">
    <property type="entry name" value="ZF_RING_2"/>
    <property type="match status" value="1"/>
</dbReference>
<keyword evidence="1" id="KW-0862">Zinc</keyword>
<evidence type="ECO:0000259" key="3">
    <source>
        <dbReference type="PROSITE" id="PS50089"/>
    </source>
</evidence>
<protein>
    <recommendedName>
        <fullName evidence="3">RING-type domain-containing protein</fullName>
    </recommendedName>
</protein>
<dbReference type="EMBL" id="MU855331">
    <property type="protein sequence ID" value="KAK3906274.1"/>
    <property type="molecule type" value="Genomic_DNA"/>
</dbReference>
<dbReference type="InterPro" id="IPR013083">
    <property type="entry name" value="Znf_RING/FYVE/PHD"/>
</dbReference>
<sequence>MPTNPPDNSGCYAPDPKYTFLYAPTLPHHSPVHCVICKDAQLTLPSTSTSIPTCKPPTTPEQPADGDDTTPSLLPCGHVFGTTCLSLWLASHATCPACRFPLRYELCPHPVPPLRLTRAGVLFAPPTVPAGGAVAAQCAACRRETDRRVVAQVCVPLVVRYYQLMGEGGGRGQGRRGERVRREWEVVLGMVGNGEGEDQEW</sequence>
<gene>
    <name evidence="4" type="ORF">C8A05DRAFT_40877</name>
</gene>
<evidence type="ECO:0000256" key="2">
    <source>
        <dbReference type="SAM" id="MobiDB-lite"/>
    </source>
</evidence>
<evidence type="ECO:0000313" key="5">
    <source>
        <dbReference type="Proteomes" id="UP001303889"/>
    </source>
</evidence>
<feature type="region of interest" description="Disordered" evidence="2">
    <location>
        <begin position="48"/>
        <end position="69"/>
    </location>
</feature>
<keyword evidence="1" id="KW-0863">Zinc-finger</keyword>
<dbReference type="AlphaFoldDB" id="A0AAN6RXC3"/>
<evidence type="ECO:0000256" key="1">
    <source>
        <dbReference type="PROSITE-ProRule" id="PRU00175"/>
    </source>
</evidence>
<dbReference type="Gene3D" id="3.30.40.10">
    <property type="entry name" value="Zinc/RING finger domain, C3HC4 (zinc finger)"/>
    <property type="match status" value="1"/>
</dbReference>
<reference evidence="4" key="1">
    <citation type="journal article" date="2023" name="Mol. Phylogenet. Evol.">
        <title>Genome-scale phylogeny and comparative genomics of the fungal order Sordariales.</title>
        <authorList>
            <person name="Hensen N."/>
            <person name="Bonometti L."/>
            <person name="Westerberg I."/>
            <person name="Brannstrom I.O."/>
            <person name="Guillou S."/>
            <person name="Cros-Aarteil S."/>
            <person name="Calhoun S."/>
            <person name="Haridas S."/>
            <person name="Kuo A."/>
            <person name="Mondo S."/>
            <person name="Pangilinan J."/>
            <person name="Riley R."/>
            <person name="LaButti K."/>
            <person name="Andreopoulos B."/>
            <person name="Lipzen A."/>
            <person name="Chen C."/>
            <person name="Yan M."/>
            <person name="Daum C."/>
            <person name="Ng V."/>
            <person name="Clum A."/>
            <person name="Steindorff A."/>
            <person name="Ohm R.A."/>
            <person name="Martin F."/>
            <person name="Silar P."/>
            <person name="Natvig D.O."/>
            <person name="Lalanne C."/>
            <person name="Gautier V."/>
            <person name="Ament-Velasquez S.L."/>
            <person name="Kruys A."/>
            <person name="Hutchinson M.I."/>
            <person name="Powell A.J."/>
            <person name="Barry K."/>
            <person name="Miller A.N."/>
            <person name="Grigoriev I.V."/>
            <person name="Debuchy R."/>
            <person name="Gladieux P."/>
            <person name="Hiltunen Thoren M."/>
            <person name="Johannesson H."/>
        </authorList>
    </citation>
    <scope>NUCLEOTIDE SEQUENCE</scope>
    <source>
        <strain evidence="4">CBS 103.79</strain>
    </source>
</reference>
<keyword evidence="5" id="KW-1185">Reference proteome</keyword>
<dbReference type="GO" id="GO:0008270">
    <property type="term" value="F:zinc ion binding"/>
    <property type="evidence" value="ECO:0007669"/>
    <property type="project" value="UniProtKB-KW"/>
</dbReference>
<accession>A0AAN6RXC3</accession>
<dbReference type="SMART" id="SM00184">
    <property type="entry name" value="RING"/>
    <property type="match status" value="1"/>
</dbReference>
<name>A0AAN6RXC3_9PEZI</name>
<organism evidence="4 5">
    <name type="scientific">Staphylotrichum tortipilum</name>
    <dbReference type="NCBI Taxonomy" id="2831512"/>
    <lineage>
        <taxon>Eukaryota</taxon>
        <taxon>Fungi</taxon>
        <taxon>Dikarya</taxon>
        <taxon>Ascomycota</taxon>
        <taxon>Pezizomycotina</taxon>
        <taxon>Sordariomycetes</taxon>
        <taxon>Sordariomycetidae</taxon>
        <taxon>Sordariales</taxon>
        <taxon>Chaetomiaceae</taxon>
        <taxon>Staphylotrichum</taxon>
    </lineage>
</organism>
<dbReference type="InterPro" id="IPR001841">
    <property type="entry name" value="Znf_RING"/>
</dbReference>
<dbReference type="SUPFAM" id="SSF57850">
    <property type="entry name" value="RING/U-box"/>
    <property type="match status" value="1"/>
</dbReference>
<reference evidence="4" key="2">
    <citation type="submission" date="2023-05" db="EMBL/GenBank/DDBJ databases">
        <authorList>
            <consortium name="Lawrence Berkeley National Laboratory"/>
            <person name="Steindorff A."/>
            <person name="Hensen N."/>
            <person name="Bonometti L."/>
            <person name="Westerberg I."/>
            <person name="Brannstrom I.O."/>
            <person name="Guillou S."/>
            <person name="Cros-Aarteil S."/>
            <person name="Calhoun S."/>
            <person name="Haridas S."/>
            <person name="Kuo A."/>
            <person name="Mondo S."/>
            <person name="Pangilinan J."/>
            <person name="Riley R."/>
            <person name="Labutti K."/>
            <person name="Andreopoulos B."/>
            <person name="Lipzen A."/>
            <person name="Chen C."/>
            <person name="Yanf M."/>
            <person name="Daum C."/>
            <person name="Ng V."/>
            <person name="Clum A."/>
            <person name="Ohm R."/>
            <person name="Martin F."/>
            <person name="Silar P."/>
            <person name="Natvig D."/>
            <person name="Lalanne C."/>
            <person name="Gautier V."/>
            <person name="Ament-Velasquez S.L."/>
            <person name="Kruys A."/>
            <person name="Hutchinson M.I."/>
            <person name="Powell A.J."/>
            <person name="Barry K."/>
            <person name="Miller A.N."/>
            <person name="Grigoriev I.V."/>
            <person name="Debuchy R."/>
            <person name="Gladieux P."/>
            <person name="Thoren M.H."/>
            <person name="Johannesson H."/>
        </authorList>
    </citation>
    <scope>NUCLEOTIDE SEQUENCE</scope>
    <source>
        <strain evidence="4">CBS 103.79</strain>
    </source>
</reference>
<evidence type="ECO:0000313" key="4">
    <source>
        <dbReference type="EMBL" id="KAK3906274.1"/>
    </source>
</evidence>
<keyword evidence="1" id="KW-0479">Metal-binding</keyword>
<dbReference type="Proteomes" id="UP001303889">
    <property type="component" value="Unassembled WGS sequence"/>
</dbReference>